<feature type="compositionally biased region" description="Basic residues" evidence="1">
    <location>
        <begin position="76"/>
        <end position="85"/>
    </location>
</feature>
<feature type="compositionally biased region" description="Low complexity" evidence="1">
    <location>
        <begin position="329"/>
        <end position="347"/>
    </location>
</feature>
<feature type="compositionally biased region" description="Basic and acidic residues" evidence="1">
    <location>
        <begin position="315"/>
        <end position="324"/>
    </location>
</feature>
<feature type="region of interest" description="Disordered" evidence="1">
    <location>
        <begin position="315"/>
        <end position="501"/>
    </location>
</feature>
<organism evidence="2 3">
    <name type="scientific">Amphibalanus amphitrite</name>
    <name type="common">Striped barnacle</name>
    <name type="synonym">Balanus amphitrite</name>
    <dbReference type="NCBI Taxonomy" id="1232801"/>
    <lineage>
        <taxon>Eukaryota</taxon>
        <taxon>Metazoa</taxon>
        <taxon>Ecdysozoa</taxon>
        <taxon>Arthropoda</taxon>
        <taxon>Crustacea</taxon>
        <taxon>Multicrustacea</taxon>
        <taxon>Cirripedia</taxon>
        <taxon>Thoracica</taxon>
        <taxon>Thoracicalcarea</taxon>
        <taxon>Balanomorpha</taxon>
        <taxon>Balanoidea</taxon>
        <taxon>Balanidae</taxon>
        <taxon>Amphibalaninae</taxon>
        <taxon>Amphibalanus</taxon>
    </lineage>
</organism>
<protein>
    <submittedName>
        <fullName evidence="2">Uncharacterized protein</fullName>
    </submittedName>
</protein>
<feature type="compositionally biased region" description="Low complexity" evidence="1">
    <location>
        <begin position="473"/>
        <end position="484"/>
    </location>
</feature>
<feature type="compositionally biased region" description="Pro residues" evidence="1">
    <location>
        <begin position="392"/>
        <end position="433"/>
    </location>
</feature>
<proteinExistence type="predicted"/>
<feature type="compositionally biased region" description="Pro residues" evidence="1">
    <location>
        <begin position="356"/>
        <end position="375"/>
    </location>
</feature>
<dbReference type="OrthoDB" id="6346242at2759"/>
<evidence type="ECO:0000313" key="3">
    <source>
        <dbReference type="Proteomes" id="UP000440578"/>
    </source>
</evidence>
<accession>A0A6A4V9Y5</accession>
<feature type="region of interest" description="Disordered" evidence="1">
    <location>
        <begin position="603"/>
        <end position="623"/>
    </location>
</feature>
<feature type="compositionally biased region" description="Polar residues" evidence="1">
    <location>
        <begin position="60"/>
        <end position="75"/>
    </location>
</feature>
<evidence type="ECO:0000313" key="2">
    <source>
        <dbReference type="EMBL" id="KAF0290473.1"/>
    </source>
</evidence>
<evidence type="ECO:0000256" key="1">
    <source>
        <dbReference type="SAM" id="MobiDB-lite"/>
    </source>
</evidence>
<gene>
    <name evidence="2" type="ORF">FJT64_001224</name>
</gene>
<name>A0A6A4V9Y5_AMPAM</name>
<sequence>MITIAKLKMQAKRYQPSLAAIAESAEEAEEGGAGRPAEEGGAGRPAAAVDIDRWLETVVRQSGSEQPVTTSWRQQQHQRRTNAAHLHSRQALNDLVSEAESKVPKVSSDEESVYCAVRAGPPTGALDEELDTSERSLSAFSGEYTSVSIHGDGTVIRTGGKMTIEVDDRPGASDAESEEEVFDPDTLEKRRIRVRKVRRLRRNPSFYDDSLERRKRGLNYEERFETTHISVNTVLNTSAESGGSLYRRWGSAASGSEANSVYSRINFVTSKQPQPAAEQTAALVVGNLRHSQRNLKTFKDYSTVKFNGRTSLLEQWKKKNDQPRSDTLAAEAGAAARPAAATGSPAPRRQEGIGGPPSPPIPPRAPAAPPLPPRTHSPQRAGCSGRTVTAPPSSPPPPRPARHQPPLPPKSAAPPPPPPPPPPLPNKMRPPAPVVVSPPASRRYFLGQIDGPATDAPRRRHNSAGDSEGGSSAGSSCAADECGSMGSGASERSAPVSERSAPVSVALGRRLEAGLERLQRSYSTSDVARCGLSQALASSRCSLQSSQRRSPNVLERITECESAMKRAAGDGTGMAIALSLREGQPAAAAGGRVRDRWRRLLEPAGRDDSGYQSTDSAESHRPGGIRRLVRHFDGVGAPSTAAALGQHPTAATLCD</sequence>
<feature type="compositionally biased region" description="Low complexity" evidence="1">
    <location>
        <begin position="434"/>
        <end position="443"/>
    </location>
</feature>
<dbReference type="AlphaFoldDB" id="A0A6A4V9Y5"/>
<dbReference type="EMBL" id="VIIS01001953">
    <property type="protein sequence ID" value="KAF0290473.1"/>
    <property type="molecule type" value="Genomic_DNA"/>
</dbReference>
<feature type="region of interest" description="Disordered" evidence="1">
    <location>
        <begin position="23"/>
        <end position="45"/>
    </location>
</feature>
<keyword evidence="3" id="KW-1185">Reference proteome</keyword>
<dbReference type="Proteomes" id="UP000440578">
    <property type="component" value="Unassembled WGS sequence"/>
</dbReference>
<comment type="caution">
    <text evidence="2">The sequence shown here is derived from an EMBL/GenBank/DDBJ whole genome shotgun (WGS) entry which is preliminary data.</text>
</comment>
<feature type="region of interest" description="Disordered" evidence="1">
    <location>
        <begin position="60"/>
        <end position="85"/>
    </location>
</feature>
<reference evidence="2 3" key="1">
    <citation type="submission" date="2019-07" db="EMBL/GenBank/DDBJ databases">
        <title>Draft genome assembly of a fouling barnacle, Amphibalanus amphitrite (Darwin, 1854): The first reference genome for Thecostraca.</title>
        <authorList>
            <person name="Kim W."/>
        </authorList>
    </citation>
    <scope>NUCLEOTIDE SEQUENCE [LARGE SCALE GENOMIC DNA]</scope>
    <source>
        <strain evidence="2">SNU_AA5</strain>
        <tissue evidence="2">Soma without cirri and trophi</tissue>
    </source>
</reference>